<dbReference type="EMBL" id="BAABME010002822">
    <property type="protein sequence ID" value="GAA0156266.1"/>
    <property type="molecule type" value="Genomic_DNA"/>
</dbReference>
<keyword evidence="3" id="KW-1185">Reference proteome</keyword>
<evidence type="ECO:0000313" key="3">
    <source>
        <dbReference type="Proteomes" id="UP001454036"/>
    </source>
</evidence>
<dbReference type="Pfam" id="PF20675">
    <property type="entry name" value="MPH2"/>
    <property type="match status" value="1"/>
</dbReference>
<dbReference type="PANTHER" id="PTHR35742">
    <property type="entry name" value="THYLAKOID LUMENAL 16.5 KDA PROTEIN, CHLOROPLASTIC"/>
    <property type="match status" value="1"/>
</dbReference>
<evidence type="ECO:0000313" key="2">
    <source>
        <dbReference type="EMBL" id="GAA0156266.1"/>
    </source>
</evidence>
<organism evidence="2 3">
    <name type="scientific">Lithospermum erythrorhizon</name>
    <name type="common">Purple gromwell</name>
    <name type="synonym">Lithospermum officinale var. erythrorhizon</name>
    <dbReference type="NCBI Taxonomy" id="34254"/>
    <lineage>
        <taxon>Eukaryota</taxon>
        <taxon>Viridiplantae</taxon>
        <taxon>Streptophyta</taxon>
        <taxon>Embryophyta</taxon>
        <taxon>Tracheophyta</taxon>
        <taxon>Spermatophyta</taxon>
        <taxon>Magnoliopsida</taxon>
        <taxon>eudicotyledons</taxon>
        <taxon>Gunneridae</taxon>
        <taxon>Pentapetalae</taxon>
        <taxon>asterids</taxon>
        <taxon>lamiids</taxon>
        <taxon>Boraginales</taxon>
        <taxon>Boraginaceae</taxon>
        <taxon>Boraginoideae</taxon>
        <taxon>Lithospermeae</taxon>
        <taxon>Lithospermum</taxon>
    </lineage>
</organism>
<accession>A0AAV3PYQ8</accession>
<reference evidence="2 3" key="1">
    <citation type="submission" date="2024-01" db="EMBL/GenBank/DDBJ databases">
        <title>The complete chloroplast genome sequence of Lithospermum erythrorhizon: insights into the phylogenetic relationship among Boraginaceae species and the maternal lineages of purple gromwells.</title>
        <authorList>
            <person name="Okada T."/>
            <person name="Watanabe K."/>
        </authorList>
    </citation>
    <scope>NUCLEOTIDE SEQUENCE [LARGE SCALE GENOMIC DNA]</scope>
</reference>
<evidence type="ECO:0000259" key="1">
    <source>
        <dbReference type="Pfam" id="PF20675"/>
    </source>
</evidence>
<dbReference type="AlphaFoldDB" id="A0AAV3PYQ8"/>
<feature type="domain" description="Maintenance of Photosystem II under High light 2 C-terminal" evidence="1">
    <location>
        <begin position="120"/>
        <end position="226"/>
    </location>
</feature>
<gene>
    <name evidence="2" type="ORF">LIER_13796</name>
</gene>
<protein>
    <recommendedName>
        <fullName evidence="1">Maintenance of Photosystem II under High light 2 C-terminal domain-containing protein</fullName>
    </recommendedName>
</protein>
<dbReference type="PANTHER" id="PTHR35742:SF1">
    <property type="entry name" value="THYLAKOID LUMENAL 16.5 KDA PROTEIN, CHLOROPLASTIC"/>
    <property type="match status" value="1"/>
</dbReference>
<dbReference type="InterPro" id="IPR049072">
    <property type="entry name" value="MPH2_C"/>
</dbReference>
<name>A0AAV3PYQ8_LITER</name>
<sequence length="226" mass="24275">MASLFISNIKTSFLPSLPSSCSSSSSSSTSLLKSHHAIVCKALNSESTLIPLVITKRNLAISLSATFLLSLASSKGSFDHANAAILEADEDDELMERIKKDRKKRIERQGAIISSNKETAYLQDGIYQLSKVGQAIENNDLSSAFSVLGQNTDTDWVKKVNAAFNKLSYSPEEKSEADTFNSSISSLISSVSKNDVEASKLAFVASASSLEKWTTLTGLVGQLKGL</sequence>
<comment type="caution">
    <text evidence="2">The sequence shown here is derived from an EMBL/GenBank/DDBJ whole genome shotgun (WGS) entry which is preliminary data.</text>
</comment>
<dbReference type="Proteomes" id="UP001454036">
    <property type="component" value="Unassembled WGS sequence"/>
</dbReference>
<proteinExistence type="predicted"/>
<dbReference type="InterPro" id="IPR038862">
    <property type="entry name" value="MPH2"/>
</dbReference>
<dbReference type="GO" id="GO:0010206">
    <property type="term" value="P:photosystem II repair"/>
    <property type="evidence" value="ECO:0007669"/>
    <property type="project" value="InterPro"/>
</dbReference>